<dbReference type="InterPro" id="IPR006941">
    <property type="entry name" value="RNase_CAF1"/>
</dbReference>
<dbReference type="EMBL" id="JBJQND010000013">
    <property type="protein sequence ID" value="KAL3856810.1"/>
    <property type="molecule type" value="Genomic_DNA"/>
</dbReference>
<dbReference type="Proteomes" id="UP001634394">
    <property type="component" value="Unassembled WGS sequence"/>
</dbReference>
<dbReference type="SUPFAM" id="SSF53098">
    <property type="entry name" value="Ribonuclease H-like"/>
    <property type="match status" value="1"/>
</dbReference>
<comment type="caution">
    <text evidence="3">The sequence shown here is derived from an EMBL/GenBank/DDBJ whole genome shotgun (WGS) entry which is preliminary data.</text>
</comment>
<dbReference type="InterPro" id="IPR012677">
    <property type="entry name" value="Nucleotide-bd_a/b_plait_sf"/>
</dbReference>
<dbReference type="PANTHER" id="PTHR15092:SF22">
    <property type="entry name" value="POLY(A)-SPECIFIC RIBONUCLEASE PNLDC1"/>
    <property type="match status" value="1"/>
</dbReference>
<dbReference type="PANTHER" id="PTHR15092">
    <property type="entry name" value="POLY A -SPECIFIC RIBONUCLEASE/TARGET OF EGR1, MEMBER 1"/>
    <property type="match status" value="1"/>
</dbReference>
<gene>
    <name evidence="3" type="ORF">ACJMK2_011527</name>
</gene>
<dbReference type="InterPro" id="IPR051181">
    <property type="entry name" value="CAF1_poly(A)_ribonucleases"/>
</dbReference>
<evidence type="ECO:0000313" key="3">
    <source>
        <dbReference type="EMBL" id="KAL3856810.1"/>
    </source>
</evidence>
<protein>
    <submittedName>
        <fullName evidence="3">Uncharacterized protein</fullName>
    </submittedName>
</protein>
<name>A0ABD3V8E2_SINWO</name>
<dbReference type="Gene3D" id="3.30.420.10">
    <property type="entry name" value="Ribonuclease H-like superfamily/Ribonuclease H"/>
    <property type="match status" value="1"/>
</dbReference>
<dbReference type="Gene3D" id="3.30.70.330">
    <property type="match status" value="1"/>
</dbReference>
<evidence type="ECO:0000256" key="2">
    <source>
        <dbReference type="SAM" id="Coils"/>
    </source>
</evidence>
<evidence type="ECO:0000313" key="4">
    <source>
        <dbReference type="Proteomes" id="UP001634394"/>
    </source>
</evidence>
<organism evidence="3 4">
    <name type="scientific">Sinanodonta woodiana</name>
    <name type="common">Chinese pond mussel</name>
    <name type="synonym">Anodonta woodiana</name>
    <dbReference type="NCBI Taxonomy" id="1069815"/>
    <lineage>
        <taxon>Eukaryota</taxon>
        <taxon>Metazoa</taxon>
        <taxon>Spiralia</taxon>
        <taxon>Lophotrochozoa</taxon>
        <taxon>Mollusca</taxon>
        <taxon>Bivalvia</taxon>
        <taxon>Autobranchia</taxon>
        <taxon>Heteroconchia</taxon>
        <taxon>Palaeoheterodonta</taxon>
        <taxon>Unionida</taxon>
        <taxon>Unionoidea</taxon>
        <taxon>Unionidae</taxon>
        <taxon>Unioninae</taxon>
        <taxon>Sinanodonta</taxon>
    </lineage>
</organism>
<dbReference type="InterPro" id="IPR012337">
    <property type="entry name" value="RNaseH-like_sf"/>
</dbReference>
<dbReference type="FunFam" id="3.30.420.10:FF:000061">
    <property type="entry name" value="PARN like, ribonuclease domain containing 1"/>
    <property type="match status" value="1"/>
</dbReference>
<accession>A0ABD3V8E2</accession>
<reference evidence="3 4" key="1">
    <citation type="submission" date="2024-11" db="EMBL/GenBank/DDBJ databases">
        <title>Chromosome-level genome assembly of the freshwater bivalve Anodonta woodiana.</title>
        <authorList>
            <person name="Chen X."/>
        </authorList>
    </citation>
    <scope>NUCLEOTIDE SEQUENCE [LARGE SCALE GENOMIC DNA]</scope>
    <source>
        <strain evidence="3">MN2024</strain>
        <tissue evidence="3">Gills</tissue>
    </source>
</reference>
<dbReference type="AlphaFoldDB" id="A0ABD3V8E2"/>
<keyword evidence="2" id="KW-0175">Coiled coil</keyword>
<keyword evidence="4" id="KW-1185">Reference proteome</keyword>
<sequence length="459" mass="52741">MIFVFSARKKLLSFNQHITKAVTVASSWEFQCKYNMDFNKMMYHGISFMNEEQLSLVKNHISSHAMYSGQLRVADEYAAQKICSKIAAWVISDEEKDKYIVKTQDIQGIKDFFVLSKEIRNRFPLVWTATDESGNIIVEKVTIETRQKLEQESEEAQKQEEQKLLDSMLGITRVFRVLTECKKPLVGHNMLFDLLLLYDKLYKPLPVSYRQFKAELNSLLPTVIDTKHITNTLQKPMGETGLLDSTTLEDLYIMFKSPKGREHVIHSPDIFHAEGFDRYKTSHVPHEAGYDSFLCGYVFLRLAHIITFQETKSSEVVPCTFRRYLQNLASYSNRINVIRASLSHICLDGPDPPSRRPELLYVKSRHLTKPLNIIQLASWFSPYGSVDIRLEDKTRAHVAAGNFRCAKDILAAFKGHDAIYVTKYSIWRHSQAVRSLLWAGTLVSGGICLWALWPGQKNS</sequence>
<proteinExistence type="inferred from homology"/>
<comment type="similarity">
    <text evidence="1">Belongs to the CAF1 family.</text>
</comment>
<dbReference type="InterPro" id="IPR036397">
    <property type="entry name" value="RNaseH_sf"/>
</dbReference>
<dbReference type="Pfam" id="PF04857">
    <property type="entry name" value="CAF1"/>
    <property type="match status" value="1"/>
</dbReference>
<feature type="coiled-coil region" evidence="2">
    <location>
        <begin position="139"/>
        <end position="166"/>
    </location>
</feature>
<evidence type="ECO:0000256" key="1">
    <source>
        <dbReference type="ARBA" id="ARBA00008372"/>
    </source>
</evidence>